<evidence type="ECO:0000313" key="2">
    <source>
        <dbReference type="Proteomes" id="UP000229681"/>
    </source>
</evidence>
<name>A0A2M8PHB4_9CHLR</name>
<evidence type="ECO:0000313" key="1">
    <source>
        <dbReference type="EMBL" id="PJF36935.1"/>
    </source>
</evidence>
<protein>
    <recommendedName>
        <fullName evidence="3">FecR protein domain-containing protein</fullName>
    </recommendedName>
</protein>
<sequence>MIRRVALVLLLTLCGLAGILLGGVIAAEAQPPAASLTYPDNQQVRILPDGAPHTAQSAARLRLAYADLEISNGARFALKRHHAWPINGWQIALELLEGQANGRAQPQGPYRLALLNSGGSIEILSDSTFVAYAIPNGDLLFGVIEGSARLLPNGAEAQILGAGQGVRLAADGRATRSEWAVLRATAYRLDGAPLALPLQLTDSQGLTFNFNTGQVIGVPAETYQLKVQALIPYIAEELRLTAEQPVALAFTFGEVVFRHLSQGVTTTISNEITLRLAGDESAWKIPLGEPLIAAPGRWAFFVQYANNPEQRLEATILTGRRTELTVR</sequence>
<gene>
    <name evidence="1" type="ORF">CUN49_02910</name>
</gene>
<comment type="caution">
    <text evidence="1">The sequence shown here is derived from an EMBL/GenBank/DDBJ whole genome shotgun (WGS) entry which is preliminary data.</text>
</comment>
<dbReference type="Proteomes" id="UP000229681">
    <property type="component" value="Unassembled WGS sequence"/>
</dbReference>
<evidence type="ECO:0008006" key="3">
    <source>
        <dbReference type="Google" id="ProtNLM"/>
    </source>
</evidence>
<dbReference type="EMBL" id="PGTM01000023">
    <property type="protein sequence ID" value="PJF36935.1"/>
    <property type="molecule type" value="Genomic_DNA"/>
</dbReference>
<accession>A0A2M8PHB4</accession>
<proteinExistence type="predicted"/>
<organism evidence="1 2">
    <name type="scientific">Candidatus Thermofonsia Clade 1 bacterium</name>
    <dbReference type="NCBI Taxonomy" id="2364210"/>
    <lineage>
        <taxon>Bacteria</taxon>
        <taxon>Bacillati</taxon>
        <taxon>Chloroflexota</taxon>
        <taxon>Candidatus Thermofontia</taxon>
        <taxon>Candidatus Thermofonsia Clade 1</taxon>
    </lineage>
</organism>
<dbReference type="AlphaFoldDB" id="A0A2M8PHB4"/>
<reference evidence="1 2" key="1">
    <citation type="submission" date="2017-11" db="EMBL/GenBank/DDBJ databases">
        <title>Evolution of Phototrophy in the Chloroflexi Phylum Driven by Horizontal Gene Transfer.</title>
        <authorList>
            <person name="Ward L.M."/>
            <person name="Hemp J."/>
            <person name="Shih P.M."/>
            <person name="Mcglynn S.E."/>
            <person name="Fischer W."/>
        </authorList>
    </citation>
    <scope>NUCLEOTIDE SEQUENCE [LARGE SCALE GENOMIC DNA]</scope>
    <source>
        <strain evidence="1">JP3_13</strain>
    </source>
</reference>